<sequence>MSETNEKEKSKSNNPALFNVESFNKAVASRDEIIVAHENTISTLEEQIGKQQTTISDLMKKTKSEESARIAAESELAQKKELKVEHKGNYFKTEEEKFADSFSKEGKLFSMSMKTTPVSPDCFLLLKNMSNLENNLPNLENEFLKGLRNRTVIGKIQNQVIKDSKILPHVEVLTNPGDAVTHKAEITDEDKLIFYTVFSEPIEKIAVGDKASETVAKQAKQVAYDIADFYDEEFVQNFACDLSRYHENAIVKLNANQLQNIQLVGEIAITTGYQMVSPSTSFNKRGERCNVRNTKEILCFVDNSLYGKGQVASIYQSPSPTLEALERIFTVIPCNMVVYDETVKTSSLTGGLGGTKNILTDYSDLSDKTDKMTEKQAKE</sequence>
<keyword evidence="2" id="KW-1185">Reference proteome</keyword>
<organism evidence="1 2">
    <name type="scientific">Funneliformis geosporum</name>
    <dbReference type="NCBI Taxonomy" id="1117311"/>
    <lineage>
        <taxon>Eukaryota</taxon>
        <taxon>Fungi</taxon>
        <taxon>Fungi incertae sedis</taxon>
        <taxon>Mucoromycota</taxon>
        <taxon>Glomeromycotina</taxon>
        <taxon>Glomeromycetes</taxon>
        <taxon>Glomerales</taxon>
        <taxon>Glomeraceae</taxon>
        <taxon>Funneliformis</taxon>
    </lineage>
</organism>
<gene>
    <name evidence="1" type="ORF">FWILDA_LOCUS634</name>
</gene>
<comment type="caution">
    <text evidence="1">The sequence shown here is derived from an EMBL/GenBank/DDBJ whole genome shotgun (WGS) entry which is preliminary data.</text>
</comment>
<evidence type="ECO:0000313" key="2">
    <source>
        <dbReference type="Proteomes" id="UP001153678"/>
    </source>
</evidence>
<proteinExistence type="predicted"/>
<reference evidence="1" key="1">
    <citation type="submission" date="2022-08" db="EMBL/GenBank/DDBJ databases">
        <authorList>
            <person name="Kallberg Y."/>
            <person name="Tangrot J."/>
            <person name="Rosling A."/>
        </authorList>
    </citation>
    <scope>NUCLEOTIDE SEQUENCE</scope>
    <source>
        <strain evidence="1">Wild A</strain>
    </source>
</reference>
<dbReference type="OrthoDB" id="10444003at2759"/>
<accession>A0A9W4WHQ5</accession>
<name>A0A9W4WHQ5_9GLOM</name>
<evidence type="ECO:0000313" key="1">
    <source>
        <dbReference type="EMBL" id="CAI2162584.1"/>
    </source>
</evidence>
<protein>
    <submittedName>
        <fullName evidence="1">17843_t:CDS:1</fullName>
    </submittedName>
</protein>
<dbReference type="EMBL" id="CAMKVN010000043">
    <property type="protein sequence ID" value="CAI2162584.1"/>
    <property type="molecule type" value="Genomic_DNA"/>
</dbReference>
<dbReference type="AlphaFoldDB" id="A0A9W4WHQ5"/>
<dbReference type="Proteomes" id="UP001153678">
    <property type="component" value="Unassembled WGS sequence"/>
</dbReference>